<evidence type="ECO:0000313" key="2">
    <source>
        <dbReference type="EMBL" id="KAA1372939.1"/>
    </source>
</evidence>
<proteinExistence type="predicted"/>
<evidence type="ECO:0000256" key="1">
    <source>
        <dbReference type="SAM" id="Phobius"/>
    </source>
</evidence>
<name>A0A641AK62_9ACTN</name>
<feature type="transmembrane region" description="Helical" evidence="1">
    <location>
        <begin position="87"/>
        <end position="110"/>
    </location>
</feature>
<reference evidence="2" key="1">
    <citation type="submission" date="2019-09" db="EMBL/GenBank/DDBJ databases">
        <authorList>
            <person name="Li J."/>
        </authorList>
    </citation>
    <scope>NUCLEOTIDE SEQUENCE [LARGE SCALE GENOMIC DNA]</scope>
    <source>
        <strain evidence="2">NRBC 14897</strain>
    </source>
</reference>
<keyword evidence="3" id="KW-1185">Reference proteome</keyword>
<sequence>MTVGDRALAIWVSPSTATTYCGAEEVGTGRDSFSTSISTSMSVTDGGRTWERVGLVKGAAGSKHQLSCSTGTPLTIGQADNPRLARYVLLGVTIGVVGLLLVVVAGALALTTALRRKPAAG</sequence>
<organism evidence="2 3">
    <name type="scientific">Aeromicrobium fastidiosum</name>
    <dbReference type="NCBI Taxonomy" id="52699"/>
    <lineage>
        <taxon>Bacteria</taxon>
        <taxon>Bacillati</taxon>
        <taxon>Actinomycetota</taxon>
        <taxon>Actinomycetes</taxon>
        <taxon>Propionibacteriales</taxon>
        <taxon>Nocardioidaceae</taxon>
        <taxon>Aeromicrobium</taxon>
    </lineage>
</organism>
<evidence type="ECO:0000313" key="3">
    <source>
        <dbReference type="Proteomes" id="UP001515100"/>
    </source>
</evidence>
<dbReference type="Proteomes" id="UP001515100">
    <property type="component" value="Unassembled WGS sequence"/>
</dbReference>
<gene>
    <name evidence="2" type="ORF">ESP62_017735</name>
</gene>
<keyword evidence="1" id="KW-1133">Transmembrane helix</keyword>
<dbReference type="AlphaFoldDB" id="A0A641AK62"/>
<keyword evidence="1" id="KW-0812">Transmembrane</keyword>
<comment type="caution">
    <text evidence="2">The sequence shown here is derived from an EMBL/GenBank/DDBJ whole genome shotgun (WGS) entry which is preliminary data.</text>
</comment>
<accession>A0A641AK62</accession>
<keyword evidence="1" id="KW-0472">Membrane</keyword>
<dbReference type="EMBL" id="SDPP02000006">
    <property type="protein sequence ID" value="KAA1372939.1"/>
    <property type="molecule type" value="Genomic_DNA"/>
</dbReference>
<dbReference type="OrthoDB" id="3749003at2"/>
<protein>
    <submittedName>
        <fullName evidence="2">Uncharacterized protein</fullName>
    </submittedName>
</protein>
<dbReference type="RefSeq" id="WP_129185351.1">
    <property type="nucleotide sequence ID" value="NZ_JAGIOG010000001.1"/>
</dbReference>